<evidence type="ECO:0000313" key="4">
    <source>
        <dbReference type="EMBL" id="CAD9187839.1"/>
    </source>
</evidence>
<dbReference type="PANTHER" id="PTHR48070">
    <property type="entry name" value="ESTERASE OVCA2"/>
    <property type="match status" value="1"/>
</dbReference>
<dbReference type="GO" id="GO:0016787">
    <property type="term" value="F:hydrolase activity"/>
    <property type="evidence" value="ECO:0007669"/>
    <property type="project" value="UniProtKB-KW"/>
</dbReference>
<feature type="region of interest" description="Disordered" evidence="2">
    <location>
        <begin position="1"/>
        <end position="29"/>
    </location>
</feature>
<dbReference type="InterPro" id="IPR050593">
    <property type="entry name" value="LovG"/>
</dbReference>
<proteinExistence type="predicted"/>
<evidence type="ECO:0000256" key="2">
    <source>
        <dbReference type="SAM" id="MobiDB-lite"/>
    </source>
</evidence>
<sequence length="324" mass="36543">MDFDELEEQELDNPNSMASRLQEWETTGEWRDPKVERRLKAKLAAMEKEREEMDAEAKVKAEQRRQRREDKQAKEAKKLAAKGGVKKARRIRVLCLHGVGGSKALWATQAKRLLTAFEKEEIECITLEGQEDCTSTEAVENLEVFFGKKDPKLQYAECEFDERNWITYEDNEEVLDWMQDELASLAPIDGIIGFAQGANFAAMLAGQSAIGEGEPLSFVCLISPNAPGYARPLQRLFQEKITVPTMIVWGEQETYDVGMGMSTFLAGKPIEKCGKEAPSDHVKEFFQDPEVFTHSGSWSICAPGKEAEEQLGKMVEFVKTHAKP</sequence>
<feature type="region of interest" description="Disordered" evidence="2">
    <location>
        <begin position="45"/>
        <end position="79"/>
    </location>
</feature>
<organism evidence="4">
    <name type="scientific">Alexandrium catenella</name>
    <name type="common">Red tide dinoflagellate</name>
    <name type="synonym">Gonyaulax catenella</name>
    <dbReference type="NCBI Taxonomy" id="2925"/>
    <lineage>
        <taxon>Eukaryota</taxon>
        <taxon>Sar</taxon>
        <taxon>Alveolata</taxon>
        <taxon>Dinophyceae</taxon>
        <taxon>Gonyaulacales</taxon>
        <taxon>Pyrocystaceae</taxon>
        <taxon>Alexandrium</taxon>
    </lineage>
</organism>
<dbReference type="EMBL" id="HBGE01108372">
    <property type="protein sequence ID" value="CAD9187839.1"/>
    <property type="molecule type" value="Transcribed_RNA"/>
</dbReference>
<keyword evidence="1" id="KW-0378">Hydrolase</keyword>
<reference evidence="4" key="1">
    <citation type="submission" date="2021-01" db="EMBL/GenBank/DDBJ databases">
        <authorList>
            <person name="Corre E."/>
            <person name="Pelletier E."/>
            <person name="Niang G."/>
            <person name="Scheremetjew M."/>
            <person name="Finn R."/>
            <person name="Kale V."/>
            <person name="Holt S."/>
            <person name="Cochrane G."/>
            <person name="Meng A."/>
            <person name="Brown T."/>
            <person name="Cohen L."/>
        </authorList>
    </citation>
    <scope>NUCLEOTIDE SEQUENCE</scope>
    <source>
        <strain evidence="4">OF101</strain>
    </source>
</reference>
<accession>A0A7S1SAW1</accession>
<dbReference type="Pfam" id="PF03959">
    <property type="entry name" value="FSH1"/>
    <property type="match status" value="1"/>
</dbReference>
<dbReference type="AlphaFoldDB" id="A0A7S1SAW1"/>
<evidence type="ECO:0000256" key="1">
    <source>
        <dbReference type="ARBA" id="ARBA00022801"/>
    </source>
</evidence>
<feature type="domain" description="Serine hydrolase" evidence="3">
    <location>
        <begin position="90"/>
        <end position="254"/>
    </location>
</feature>
<evidence type="ECO:0000259" key="3">
    <source>
        <dbReference type="Pfam" id="PF03959"/>
    </source>
</evidence>
<dbReference type="SUPFAM" id="SSF53474">
    <property type="entry name" value="alpha/beta-Hydrolases"/>
    <property type="match status" value="1"/>
</dbReference>
<gene>
    <name evidence="4" type="ORF">ACAT0790_LOCUS64613</name>
</gene>
<name>A0A7S1SAW1_ALECA</name>
<dbReference type="GO" id="GO:0005634">
    <property type="term" value="C:nucleus"/>
    <property type="evidence" value="ECO:0007669"/>
    <property type="project" value="TreeGrafter"/>
</dbReference>
<protein>
    <recommendedName>
        <fullName evidence="3">Serine hydrolase domain-containing protein</fullName>
    </recommendedName>
</protein>
<dbReference type="InterPro" id="IPR029058">
    <property type="entry name" value="AB_hydrolase_fold"/>
</dbReference>
<dbReference type="Gene3D" id="3.40.50.1820">
    <property type="entry name" value="alpha/beta hydrolase"/>
    <property type="match status" value="1"/>
</dbReference>
<dbReference type="GO" id="GO:0005737">
    <property type="term" value="C:cytoplasm"/>
    <property type="evidence" value="ECO:0007669"/>
    <property type="project" value="TreeGrafter"/>
</dbReference>
<feature type="compositionally biased region" description="Acidic residues" evidence="2">
    <location>
        <begin position="1"/>
        <end position="11"/>
    </location>
</feature>
<feature type="compositionally biased region" description="Basic and acidic residues" evidence="2">
    <location>
        <begin position="45"/>
        <end position="78"/>
    </location>
</feature>
<dbReference type="InterPro" id="IPR005645">
    <property type="entry name" value="FSH-like_dom"/>
</dbReference>
<dbReference type="PANTHER" id="PTHR48070:SF6">
    <property type="entry name" value="ESTERASE OVCA2"/>
    <property type="match status" value="1"/>
</dbReference>